<feature type="region of interest" description="Disordered" evidence="5">
    <location>
        <begin position="1"/>
        <end position="25"/>
    </location>
</feature>
<feature type="transmembrane region" description="Helical" evidence="6">
    <location>
        <begin position="160"/>
        <end position="181"/>
    </location>
</feature>
<dbReference type="SUPFAM" id="SSF103473">
    <property type="entry name" value="MFS general substrate transporter"/>
    <property type="match status" value="1"/>
</dbReference>
<dbReference type="InterPro" id="IPR005828">
    <property type="entry name" value="MFS_sugar_transport-like"/>
</dbReference>
<keyword evidence="9" id="KW-1185">Reference proteome</keyword>
<dbReference type="GO" id="GO:0005886">
    <property type="term" value="C:plasma membrane"/>
    <property type="evidence" value="ECO:0007669"/>
    <property type="project" value="UniProtKB-SubCell"/>
</dbReference>
<dbReference type="AlphaFoldDB" id="A0A4U0RR92"/>
<keyword evidence="2 6" id="KW-0812">Transmembrane</keyword>
<dbReference type="Proteomes" id="UP000305778">
    <property type="component" value="Unassembled WGS sequence"/>
</dbReference>
<feature type="transmembrane region" description="Helical" evidence="6">
    <location>
        <begin position="136"/>
        <end position="154"/>
    </location>
</feature>
<evidence type="ECO:0000313" key="9">
    <source>
        <dbReference type="Proteomes" id="UP000305778"/>
    </source>
</evidence>
<evidence type="ECO:0000256" key="6">
    <source>
        <dbReference type="SAM" id="Phobius"/>
    </source>
</evidence>
<feature type="transmembrane region" description="Helical" evidence="6">
    <location>
        <begin position="67"/>
        <end position="85"/>
    </location>
</feature>
<evidence type="ECO:0000256" key="4">
    <source>
        <dbReference type="ARBA" id="ARBA00023136"/>
    </source>
</evidence>
<dbReference type="EMBL" id="SUMC01000138">
    <property type="protein sequence ID" value="TJZ97862.1"/>
    <property type="molecule type" value="Genomic_DNA"/>
</dbReference>
<gene>
    <name evidence="8" type="ORF">FCI23_49155</name>
</gene>
<feature type="transmembrane region" description="Helical" evidence="6">
    <location>
        <begin position="320"/>
        <end position="343"/>
    </location>
</feature>
<evidence type="ECO:0000259" key="7">
    <source>
        <dbReference type="PROSITE" id="PS50850"/>
    </source>
</evidence>
<dbReference type="GO" id="GO:0046943">
    <property type="term" value="F:carboxylic acid transmembrane transporter activity"/>
    <property type="evidence" value="ECO:0007669"/>
    <property type="project" value="TreeGrafter"/>
</dbReference>
<dbReference type="InterPro" id="IPR005829">
    <property type="entry name" value="Sugar_transporter_CS"/>
</dbReference>
<feature type="transmembrane region" description="Helical" evidence="6">
    <location>
        <begin position="384"/>
        <end position="402"/>
    </location>
</feature>
<dbReference type="PANTHER" id="PTHR23508:SF10">
    <property type="entry name" value="CARBOXYLIC ACID TRANSPORTER PROTEIN HOMOLOG"/>
    <property type="match status" value="1"/>
</dbReference>
<dbReference type="PROSITE" id="PS50850">
    <property type="entry name" value="MFS"/>
    <property type="match status" value="1"/>
</dbReference>
<dbReference type="InterPro" id="IPR020846">
    <property type="entry name" value="MFS_dom"/>
</dbReference>
<feature type="transmembrane region" description="Helical" evidence="6">
    <location>
        <begin position="193"/>
        <end position="218"/>
    </location>
</feature>
<protein>
    <submittedName>
        <fullName evidence="8">MFS transporter</fullName>
    </submittedName>
</protein>
<feature type="transmembrane region" description="Helical" evidence="6">
    <location>
        <begin position="105"/>
        <end position="124"/>
    </location>
</feature>
<evidence type="ECO:0000256" key="3">
    <source>
        <dbReference type="ARBA" id="ARBA00022989"/>
    </source>
</evidence>
<feature type="transmembrane region" description="Helical" evidence="6">
    <location>
        <begin position="230"/>
        <end position="251"/>
    </location>
</feature>
<evidence type="ECO:0000313" key="8">
    <source>
        <dbReference type="EMBL" id="TJZ97862.1"/>
    </source>
</evidence>
<feature type="compositionally biased region" description="Basic and acidic residues" evidence="5">
    <location>
        <begin position="1"/>
        <end position="11"/>
    </location>
</feature>
<feature type="transmembrane region" description="Helical" evidence="6">
    <location>
        <begin position="355"/>
        <end position="377"/>
    </location>
</feature>
<organism evidence="8 9">
    <name type="scientific">Actinacidiphila oryziradicis</name>
    <dbReference type="NCBI Taxonomy" id="2571141"/>
    <lineage>
        <taxon>Bacteria</taxon>
        <taxon>Bacillati</taxon>
        <taxon>Actinomycetota</taxon>
        <taxon>Actinomycetes</taxon>
        <taxon>Kitasatosporales</taxon>
        <taxon>Streptomycetaceae</taxon>
        <taxon>Actinacidiphila</taxon>
    </lineage>
</organism>
<accession>A0A4U0RR92</accession>
<dbReference type="Gene3D" id="1.20.1250.20">
    <property type="entry name" value="MFS general substrate transporter like domains"/>
    <property type="match status" value="1"/>
</dbReference>
<feature type="transmembrane region" description="Helical" evidence="6">
    <location>
        <begin position="408"/>
        <end position="429"/>
    </location>
</feature>
<name>A0A4U0RR92_9ACTN</name>
<sequence>MSESRSDREQNSARPPAFQPPGSSELIMTDTASIGVADDVAVERLRLRALDELASGLDRIPFRRAHVWILVLVSFGALFDAIEQYNVGLASPLIAKQFSLSSSQVGLFTTFTFGGMALGALLAGIAGDKYGRKFTYMYNLALYTCGALLTALAPNYEVLLIGRLVVGIGLGGELNTGLTLVSELMPTKARGAAVATVNIAAGGLGIFTSSALAALMLGPLENTLGGPTVAWRWLLGVLVLPAALVFVYRLLLPESPRYLIVQGRIGETNKVLARLAANKLRASKEVVSEEYVTLPEGTRLPGQRVRLAEIFQGPLARRTIVIWVVSAMTFGAAVTVAVFMPTVLVSRGYNVGASLLYTTIINVGGLIGAILASVFGYKLKRRAVLTYGAILAMIIAVAFGASSSLFPILLFGGLLQLMFMLLNTTAWTWAPELYPTRVRAFGTGAAVTVALGSASLVPYVAGATFASFGVVGMFVLVGVMYAIMAVAVRFGPETQGFSLEQVSEGQAL</sequence>
<dbReference type="Pfam" id="PF00083">
    <property type="entry name" value="Sugar_tr"/>
    <property type="match status" value="1"/>
</dbReference>
<keyword evidence="3 6" id="KW-1133">Transmembrane helix</keyword>
<evidence type="ECO:0000256" key="2">
    <source>
        <dbReference type="ARBA" id="ARBA00022692"/>
    </source>
</evidence>
<evidence type="ECO:0000256" key="5">
    <source>
        <dbReference type="SAM" id="MobiDB-lite"/>
    </source>
</evidence>
<comment type="subcellular location">
    <subcellularLocation>
        <location evidence="1">Cell membrane</location>
        <topology evidence="1">Multi-pass membrane protein</topology>
    </subcellularLocation>
</comment>
<feature type="transmembrane region" description="Helical" evidence="6">
    <location>
        <begin position="441"/>
        <end position="461"/>
    </location>
</feature>
<reference evidence="8 9" key="1">
    <citation type="submission" date="2019-04" db="EMBL/GenBank/DDBJ databases">
        <title>Streptomyces oryziradicis sp. nov., a novel actinomycete isolated from rhizosphere soil of rice (Oryza sativa L.).</title>
        <authorList>
            <person name="Li C."/>
        </authorList>
    </citation>
    <scope>NUCLEOTIDE SEQUENCE [LARGE SCALE GENOMIC DNA]</scope>
    <source>
        <strain evidence="8 9">NEAU-C40</strain>
    </source>
</reference>
<evidence type="ECO:0000256" key="1">
    <source>
        <dbReference type="ARBA" id="ARBA00004651"/>
    </source>
</evidence>
<dbReference type="InterPro" id="IPR036259">
    <property type="entry name" value="MFS_trans_sf"/>
</dbReference>
<comment type="caution">
    <text evidence="8">The sequence shown here is derived from an EMBL/GenBank/DDBJ whole genome shotgun (WGS) entry which is preliminary data.</text>
</comment>
<proteinExistence type="predicted"/>
<feature type="domain" description="Major facilitator superfamily (MFS) profile" evidence="7">
    <location>
        <begin position="69"/>
        <end position="496"/>
    </location>
</feature>
<dbReference type="PROSITE" id="PS00217">
    <property type="entry name" value="SUGAR_TRANSPORT_2"/>
    <property type="match status" value="1"/>
</dbReference>
<dbReference type="PANTHER" id="PTHR23508">
    <property type="entry name" value="CARBOXYLIC ACID TRANSPORTER PROTEIN HOMOLOG"/>
    <property type="match status" value="1"/>
</dbReference>
<keyword evidence="4 6" id="KW-0472">Membrane</keyword>
<feature type="transmembrane region" description="Helical" evidence="6">
    <location>
        <begin position="467"/>
        <end position="488"/>
    </location>
</feature>
<dbReference type="OrthoDB" id="9109650at2"/>